<dbReference type="AlphaFoldDB" id="A0A9W4RNV6"/>
<keyword evidence="1" id="KW-0732">Signal</keyword>
<comment type="caution">
    <text evidence="2">The sequence shown here is derived from an EMBL/GenBank/DDBJ whole genome shotgun (WGS) entry which is preliminary data.</text>
</comment>
<organism evidence="2 3">
    <name type="scientific">Colletotrichum noveboracense</name>
    <dbReference type="NCBI Taxonomy" id="2664923"/>
    <lineage>
        <taxon>Eukaryota</taxon>
        <taxon>Fungi</taxon>
        <taxon>Dikarya</taxon>
        <taxon>Ascomycota</taxon>
        <taxon>Pezizomycotina</taxon>
        <taxon>Sordariomycetes</taxon>
        <taxon>Hypocreomycetidae</taxon>
        <taxon>Glomerellales</taxon>
        <taxon>Glomerellaceae</taxon>
        <taxon>Colletotrichum</taxon>
        <taxon>Colletotrichum gloeosporioides species complex</taxon>
    </lineage>
</organism>
<evidence type="ECO:0000256" key="1">
    <source>
        <dbReference type="SAM" id="SignalP"/>
    </source>
</evidence>
<evidence type="ECO:0000313" key="3">
    <source>
        <dbReference type="Proteomes" id="UP001152533"/>
    </source>
</evidence>
<proteinExistence type="predicted"/>
<sequence length="130" mass="14397">MYLSWQILIWIAALISTTVAGVIPTSDGSHFNEESDLITSIQQELITQGAAPTNEEVTKLAVATALGERSIDVIVRDLDGSGVTNITMELLDNRFFDWMWDISGLSRRMIFCVSTLPLFEPQQMQSGMAD</sequence>
<gene>
    <name evidence="2" type="ORF">CGXH109_LOCUS33772</name>
</gene>
<dbReference type="EMBL" id="CAMGZC010000155">
    <property type="protein sequence ID" value="CAI0644257.1"/>
    <property type="molecule type" value="Genomic_DNA"/>
</dbReference>
<protein>
    <submittedName>
        <fullName evidence="2">Uncharacterized protein</fullName>
    </submittedName>
</protein>
<accession>A0A9W4RNV6</accession>
<name>A0A9W4RNV6_9PEZI</name>
<dbReference type="Proteomes" id="UP001152533">
    <property type="component" value="Unassembled WGS sequence"/>
</dbReference>
<feature type="chain" id="PRO_5040953112" evidence="1">
    <location>
        <begin position="21"/>
        <end position="130"/>
    </location>
</feature>
<reference evidence="2" key="1">
    <citation type="submission" date="2022-08" db="EMBL/GenBank/DDBJ databases">
        <authorList>
            <person name="Giroux E."/>
            <person name="Giroux E."/>
        </authorList>
    </citation>
    <scope>NUCLEOTIDE SEQUENCE</scope>
    <source>
        <strain evidence="2">H1091258</strain>
    </source>
</reference>
<keyword evidence="3" id="KW-1185">Reference proteome</keyword>
<evidence type="ECO:0000313" key="2">
    <source>
        <dbReference type="EMBL" id="CAI0644257.1"/>
    </source>
</evidence>
<feature type="signal peptide" evidence="1">
    <location>
        <begin position="1"/>
        <end position="20"/>
    </location>
</feature>